<sequence>MTKKIMAMLAVLGAVASAQWAAAQTVALPDLGFKLGDDVATVKAALKTTAETEPMVRNAALPPNFPDPNKGKTILHLRTRGIWAFFGANGNVETIRLDAPFAGNVLGIKLGDDAKKITSKLGNPAKKPFPAFLVMQGYQYALDDSAYATFDVNDDGVQFILVTR</sequence>
<dbReference type="OrthoDB" id="9094650at2"/>
<feature type="signal peptide" evidence="1">
    <location>
        <begin position="1"/>
        <end position="21"/>
    </location>
</feature>
<accession>A0A2N7VTP5</accession>
<gene>
    <name evidence="3" type="ORF">C0Z16_34610</name>
    <name evidence="2" type="ORF">LMG27174_06971</name>
</gene>
<protein>
    <submittedName>
        <fullName evidence="2">Uncharacterized protein</fullName>
    </submittedName>
</protein>
<dbReference type="EMBL" id="PNXY01000053">
    <property type="protein sequence ID" value="PMS20524.1"/>
    <property type="molecule type" value="Genomic_DNA"/>
</dbReference>
<evidence type="ECO:0000313" key="5">
    <source>
        <dbReference type="Proteomes" id="UP000494205"/>
    </source>
</evidence>
<dbReference type="Proteomes" id="UP000235659">
    <property type="component" value="Unassembled WGS sequence"/>
</dbReference>
<keyword evidence="4" id="KW-1185">Reference proteome</keyword>
<reference evidence="2 5" key="2">
    <citation type="submission" date="2020-04" db="EMBL/GenBank/DDBJ databases">
        <authorList>
            <person name="De Canck E."/>
        </authorList>
    </citation>
    <scope>NUCLEOTIDE SEQUENCE [LARGE SCALE GENOMIC DNA]</scope>
    <source>
        <strain evidence="2 5">LMG 27174</strain>
    </source>
</reference>
<feature type="chain" id="PRO_5044384115" evidence="1">
    <location>
        <begin position="22"/>
        <end position="164"/>
    </location>
</feature>
<proteinExistence type="predicted"/>
<name>A0A2N7VTP5_9BURK</name>
<organism evidence="2 5">
    <name type="scientific">Paraburkholderia rhynchosiae</name>
    <dbReference type="NCBI Taxonomy" id="487049"/>
    <lineage>
        <taxon>Bacteria</taxon>
        <taxon>Pseudomonadati</taxon>
        <taxon>Pseudomonadota</taxon>
        <taxon>Betaproteobacteria</taxon>
        <taxon>Burkholderiales</taxon>
        <taxon>Burkholderiaceae</taxon>
        <taxon>Paraburkholderia</taxon>
    </lineage>
</organism>
<dbReference type="AlphaFoldDB" id="A0A2N7VTP5"/>
<dbReference type="RefSeq" id="WP_102636489.1">
    <property type="nucleotide sequence ID" value="NZ_CADIJZ010000057.1"/>
</dbReference>
<keyword evidence="1" id="KW-0732">Signal</keyword>
<dbReference type="EMBL" id="CADIJZ010000057">
    <property type="protein sequence ID" value="CAB3743363.1"/>
    <property type="molecule type" value="Genomic_DNA"/>
</dbReference>
<evidence type="ECO:0000256" key="1">
    <source>
        <dbReference type="SAM" id="SignalP"/>
    </source>
</evidence>
<evidence type="ECO:0000313" key="4">
    <source>
        <dbReference type="Proteomes" id="UP000235659"/>
    </source>
</evidence>
<reference evidence="3 4" key="1">
    <citation type="submission" date="2018-01" db="EMBL/GenBank/DDBJ databases">
        <title>Whole genome analyses suggest that Burkholderia sensu lato contains two further novel genera in the rhizoxinica-symbiotica group Mycetohabitans gen. nov., and Trinickia gen. nov.: implications for the evolution of diazotrophy and nodulation in the Burkholderiaceae.</title>
        <authorList>
            <person name="Estrada-de los Santos P."/>
            <person name="Palmer M."/>
            <person name="Chavez-Ramirez B."/>
            <person name="Beukes C."/>
            <person name="Steenkamp E.T."/>
            <person name="Hirsch A.M."/>
            <person name="Manyaka P."/>
            <person name="Maluk M."/>
            <person name="Lafos M."/>
            <person name="Crook M."/>
            <person name="Gross E."/>
            <person name="Simon M.F."/>
            <person name="Bueno dos Reis Junior F."/>
            <person name="Poole P.S."/>
            <person name="Venter S.N."/>
            <person name="James E.K."/>
        </authorList>
    </citation>
    <scope>NUCLEOTIDE SEQUENCE [LARGE SCALE GENOMIC DNA]</scope>
    <source>
        <strain evidence="3 4">WSM 3937</strain>
    </source>
</reference>
<evidence type="ECO:0000313" key="3">
    <source>
        <dbReference type="EMBL" id="PMS20524.1"/>
    </source>
</evidence>
<evidence type="ECO:0000313" key="2">
    <source>
        <dbReference type="EMBL" id="CAB3743363.1"/>
    </source>
</evidence>
<dbReference type="Proteomes" id="UP000494205">
    <property type="component" value="Unassembled WGS sequence"/>
</dbReference>